<organism evidence="6 7">
    <name type="scientific">Staphylothermus marinus (strain ATCC 43588 / DSM 3639 / JCM 9404 / F1)</name>
    <dbReference type="NCBI Taxonomy" id="399550"/>
    <lineage>
        <taxon>Archaea</taxon>
        <taxon>Thermoproteota</taxon>
        <taxon>Thermoprotei</taxon>
        <taxon>Desulfurococcales</taxon>
        <taxon>Desulfurococcaceae</taxon>
        <taxon>Staphylothermus</taxon>
    </lineage>
</organism>
<dbReference type="InterPro" id="IPR022687">
    <property type="entry name" value="HTH_DTXR"/>
</dbReference>
<dbReference type="EMBL" id="CP000575">
    <property type="protein sequence ID" value="ABN69307.1"/>
    <property type="molecule type" value="Genomic_DNA"/>
</dbReference>
<dbReference type="Pfam" id="PF02742">
    <property type="entry name" value="Fe_dep_repr_C"/>
    <property type="match status" value="1"/>
</dbReference>
<name>A3DKZ7_STAMF</name>
<gene>
    <name evidence="6" type="ordered locus">Smar_0194</name>
</gene>
<evidence type="ECO:0000313" key="6">
    <source>
        <dbReference type="EMBL" id="ABN69307.1"/>
    </source>
</evidence>
<dbReference type="SUPFAM" id="SSF47979">
    <property type="entry name" value="Iron-dependent repressor protein, dimerization domain"/>
    <property type="match status" value="1"/>
</dbReference>
<dbReference type="Pfam" id="PF01325">
    <property type="entry name" value="Fe_dep_repress"/>
    <property type="match status" value="1"/>
</dbReference>
<keyword evidence="4" id="KW-0804">Transcription</keyword>
<proteinExistence type="inferred from homology"/>
<dbReference type="RefSeq" id="WP_011838498.1">
    <property type="nucleotide sequence ID" value="NC_009033.1"/>
</dbReference>
<dbReference type="InterPro" id="IPR036421">
    <property type="entry name" value="Fe_dep_repressor_sf"/>
</dbReference>
<comment type="similarity">
    <text evidence="1">Belongs to the DtxR/MntR family.</text>
</comment>
<dbReference type="AlphaFoldDB" id="A3DKZ7"/>
<dbReference type="SUPFAM" id="SSF46785">
    <property type="entry name" value="Winged helix' DNA-binding domain"/>
    <property type="match status" value="1"/>
</dbReference>
<evidence type="ECO:0000313" key="7">
    <source>
        <dbReference type="Proteomes" id="UP000000254"/>
    </source>
</evidence>
<dbReference type="InterPro" id="IPR022689">
    <property type="entry name" value="Iron_dep_repressor"/>
</dbReference>
<dbReference type="GO" id="GO:0003700">
    <property type="term" value="F:DNA-binding transcription factor activity"/>
    <property type="evidence" value="ECO:0007669"/>
    <property type="project" value="InterPro"/>
</dbReference>
<dbReference type="Gene3D" id="1.10.10.10">
    <property type="entry name" value="Winged helix-like DNA-binding domain superfamily/Winged helix DNA-binding domain"/>
    <property type="match status" value="1"/>
</dbReference>
<accession>A3DKZ7</accession>
<dbReference type="InterPro" id="IPR050536">
    <property type="entry name" value="DtxR_MntR_Metal-Reg"/>
</dbReference>
<dbReference type="GeneID" id="4907449"/>
<dbReference type="InterPro" id="IPR001367">
    <property type="entry name" value="Fe_dep_repressor"/>
</dbReference>
<sequence length="129" mass="15030">MVSHDKTKPWRAEDYLEAIYAMKQQGLKPKVRELARRLGIKPSSVVEYLKRLNELGYIVYRKGGYIKLTEKGKSLAEKVYRRHILLTEFLVAIGVPRDIAEIDACYMEHGLHDETINKIVEFLKKNLKI</sequence>
<dbReference type="STRING" id="399550.Smar_0194"/>
<evidence type="ECO:0000259" key="5">
    <source>
        <dbReference type="PROSITE" id="PS50944"/>
    </source>
</evidence>
<evidence type="ECO:0000256" key="1">
    <source>
        <dbReference type="ARBA" id="ARBA00007871"/>
    </source>
</evidence>
<dbReference type="PANTHER" id="PTHR33238:SF7">
    <property type="entry name" value="IRON-DEPENDENT TRANSCRIPTIONAL REGULATOR"/>
    <property type="match status" value="1"/>
</dbReference>
<dbReference type="GO" id="GO:0046914">
    <property type="term" value="F:transition metal ion binding"/>
    <property type="evidence" value="ECO:0007669"/>
    <property type="project" value="InterPro"/>
</dbReference>
<reference evidence="7" key="1">
    <citation type="journal article" date="2009" name="BMC Genomics">
        <title>The complete genome sequence of Staphylothermus marinus reveals differences in sulfur metabolism among heterotrophic Crenarchaeota.</title>
        <authorList>
            <person name="Anderson I.J."/>
            <person name="Dharmarajan L."/>
            <person name="Rodriguez J."/>
            <person name="Hooper S."/>
            <person name="Porat I."/>
            <person name="Ulrich L.E."/>
            <person name="Elkins J.G."/>
            <person name="Mavromatis K."/>
            <person name="Sun H."/>
            <person name="Land M."/>
            <person name="Lapidus A."/>
            <person name="Lucas S."/>
            <person name="Barry K."/>
            <person name="Huber H."/>
            <person name="Zhulin I.B."/>
            <person name="Whitman W.B."/>
            <person name="Mukhopadhyay B."/>
            <person name="Woese C."/>
            <person name="Bristow J."/>
            <person name="Kyrpides N."/>
        </authorList>
    </citation>
    <scope>NUCLEOTIDE SEQUENCE [LARGE SCALE GENOMIC DNA]</scope>
    <source>
        <strain evidence="7">ATCC 43588 / DSM 3639 / JCM 9404 / F1</strain>
    </source>
</reference>
<dbReference type="HOGENOM" id="CLU_069532_3_0_2"/>
<dbReference type="InterPro" id="IPR036390">
    <property type="entry name" value="WH_DNA-bd_sf"/>
</dbReference>
<dbReference type="GO" id="GO:0003677">
    <property type="term" value="F:DNA binding"/>
    <property type="evidence" value="ECO:0007669"/>
    <property type="project" value="UniProtKB-KW"/>
</dbReference>
<dbReference type="GO" id="GO:0046983">
    <property type="term" value="F:protein dimerization activity"/>
    <property type="evidence" value="ECO:0007669"/>
    <property type="project" value="InterPro"/>
</dbReference>
<keyword evidence="7" id="KW-1185">Reference proteome</keyword>
<protein>
    <submittedName>
        <fullName evidence="6">Iron dependent repressor</fullName>
    </submittedName>
</protein>
<evidence type="ECO:0000256" key="3">
    <source>
        <dbReference type="ARBA" id="ARBA00023125"/>
    </source>
</evidence>
<reference evidence="6 7" key="2">
    <citation type="journal article" date="2009" name="Stand. Genomic Sci.">
        <title>Complete genome sequence of Staphylothermus marinus Stetter and Fiala 1986 type strain F1.</title>
        <authorList>
            <person name="Anderson I.J."/>
            <person name="Sun H."/>
            <person name="Lapidus A."/>
            <person name="Copeland A."/>
            <person name="Glavina Del Rio T."/>
            <person name="Tice H."/>
            <person name="Dalin E."/>
            <person name="Lucas S."/>
            <person name="Barry K."/>
            <person name="Land M."/>
            <person name="Richardson P."/>
            <person name="Huber H."/>
            <person name="Kyrpides N.C."/>
        </authorList>
    </citation>
    <scope>NUCLEOTIDE SEQUENCE [LARGE SCALE GENOMIC DNA]</scope>
    <source>
        <strain evidence="7">ATCC 43588 / DSM 3639 / JCM 9404 / F1</strain>
    </source>
</reference>
<dbReference type="Proteomes" id="UP000000254">
    <property type="component" value="Chromosome"/>
</dbReference>
<feature type="domain" description="HTH dtxR-type" evidence="5">
    <location>
        <begin position="1"/>
        <end position="69"/>
    </location>
</feature>
<dbReference type="OrthoDB" id="24735at2157"/>
<dbReference type="eggNOG" id="arCOG02100">
    <property type="taxonomic scope" value="Archaea"/>
</dbReference>
<evidence type="ECO:0000256" key="2">
    <source>
        <dbReference type="ARBA" id="ARBA00023015"/>
    </source>
</evidence>
<keyword evidence="2" id="KW-0805">Transcription regulation</keyword>
<dbReference type="Gene3D" id="1.10.60.10">
    <property type="entry name" value="Iron dependent repressor, metal binding and dimerisation domain"/>
    <property type="match status" value="1"/>
</dbReference>
<dbReference type="PROSITE" id="PS50944">
    <property type="entry name" value="HTH_DTXR"/>
    <property type="match status" value="1"/>
</dbReference>
<keyword evidence="3" id="KW-0238">DNA-binding</keyword>
<evidence type="ECO:0000256" key="4">
    <source>
        <dbReference type="ARBA" id="ARBA00023163"/>
    </source>
</evidence>
<dbReference type="SMART" id="SM00529">
    <property type="entry name" value="HTH_DTXR"/>
    <property type="match status" value="1"/>
</dbReference>
<dbReference type="InterPro" id="IPR036388">
    <property type="entry name" value="WH-like_DNA-bd_sf"/>
</dbReference>
<dbReference type="PANTHER" id="PTHR33238">
    <property type="entry name" value="IRON (METAL) DEPENDENT REPRESSOR, DTXR FAMILY"/>
    <property type="match status" value="1"/>
</dbReference>
<dbReference type="KEGG" id="smr:Smar_0194"/>